<dbReference type="AlphaFoldDB" id="A0A815JPQ6"/>
<dbReference type="EMBL" id="CAJOBC010081913">
    <property type="protein sequence ID" value="CAF4277603.1"/>
    <property type="molecule type" value="Genomic_DNA"/>
</dbReference>
<dbReference type="EMBL" id="CAJNOQ010016509">
    <property type="protein sequence ID" value="CAF1382289.1"/>
    <property type="molecule type" value="Genomic_DNA"/>
</dbReference>
<proteinExistence type="predicted"/>
<accession>A0A815JPQ6</accession>
<reference evidence="1" key="1">
    <citation type="submission" date="2021-02" db="EMBL/GenBank/DDBJ databases">
        <authorList>
            <person name="Nowell W R."/>
        </authorList>
    </citation>
    <scope>NUCLEOTIDE SEQUENCE</scope>
</reference>
<organism evidence="1 3">
    <name type="scientific">Didymodactylos carnosus</name>
    <dbReference type="NCBI Taxonomy" id="1234261"/>
    <lineage>
        <taxon>Eukaryota</taxon>
        <taxon>Metazoa</taxon>
        <taxon>Spiralia</taxon>
        <taxon>Gnathifera</taxon>
        <taxon>Rotifera</taxon>
        <taxon>Eurotatoria</taxon>
        <taxon>Bdelloidea</taxon>
        <taxon>Philodinida</taxon>
        <taxon>Philodinidae</taxon>
        <taxon>Didymodactylos</taxon>
    </lineage>
</organism>
<evidence type="ECO:0000313" key="3">
    <source>
        <dbReference type="Proteomes" id="UP000663829"/>
    </source>
</evidence>
<evidence type="ECO:0000313" key="1">
    <source>
        <dbReference type="EMBL" id="CAF1382289.1"/>
    </source>
</evidence>
<protein>
    <submittedName>
        <fullName evidence="1">Uncharacterized protein</fullName>
    </submittedName>
</protein>
<evidence type="ECO:0000313" key="2">
    <source>
        <dbReference type="EMBL" id="CAF4277603.1"/>
    </source>
</evidence>
<comment type="caution">
    <text evidence="1">The sequence shown here is derived from an EMBL/GenBank/DDBJ whole genome shotgun (WGS) entry which is preliminary data.</text>
</comment>
<name>A0A815JPQ6_9BILA</name>
<dbReference type="Proteomes" id="UP000681722">
    <property type="component" value="Unassembled WGS sequence"/>
</dbReference>
<feature type="non-terminal residue" evidence="1">
    <location>
        <position position="1"/>
    </location>
</feature>
<dbReference type="Proteomes" id="UP000663829">
    <property type="component" value="Unassembled WGS sequence"/>
</dbReference>
<gene>
    <name evidence="1" type="ORF">GPM918_LOCUS32388</name>
    <name evidence="2" type="ORF">SRO942_LOCUS33060</name>
</gene>
<keyword evidence="3" id="KW-1185">Reference proteome</keyword>
<sequence>TSIRSSGRTQYTAGYYKNLHNHNTNYTNKINTTPIPN</sequence>